<dbReference type="PANTHER" id="PTHR45453">
    <property type="entry name" value="PHOSPHATE REGULON SENSOR PROTEIN PHOR"/>
    <property type="match status" value="1"/>
</dbReference>
<dbReference type="GO" id="GO:0016301">
    <property type="term" value="F:kinase activity"/>
    <property type="evidence" value="ECO:0007669"/>
    <property type="project" value="UniProtKB-KW"/>
</dbReference>
<keyword evidence="12" id="KW-0812">Transmembrane</keyword>
<evidence type="ECO:0000256" key="2">
    <source>
        <dbReference type="ARBA" id="ARBA00004651"/>
    </source>
</evidence>
<evidence type="ECO:0000256" key="4">
    <source>
        <dbReference type="ARBA" id="ARBA00022475"/>
    </source>
</evidence>
<comment type="catalytic activity">
    <reaction evidence="1">
        <text>ATP + protein L-histidine = ADP + protein N-phospho-L-histidine.</text>
        <dbReference type="EC" id="2.7.13.3"/>
    </reaction>
</comment>
<sequence>MFRFLNKMYVILFFTFFLFSLFFIVLISKLYNVYWDSLFKDYHQQTIKSHAYKLLDDMRERNIQSGPLSEEEVEWLDRRIRLYGLMVELTDESKKEVRYNSITDGEGEFTFIEEIPYIIDGHVAGYMRAAFLEASKELNPAMVNFRETLHNRSKYLFGAIMILSVLVSFWLAFMLTKQLKRLDQFAQSIRQGKWVKPMPNKGTEEIRCLALTLSELSAELQKQEEWRKNLIEDITHELRTPITSIMTKLEAIIDGVYEADEIQLEKMYGELERLSRLVSDLQRLSEAEGAQFAMHKKRRDIVKLAKQVFANYQPLAVKSGIRMIFEPAHTPAYAEVDYDKMYQVIANIVANAIKYTSSGGKIVLKVRWTKSHTMIICQDDGIGISEEDLPYIFNRLYRADKSRSRFTGGVGLGLSIAKALIEAHEGSIEVQSKLGEGSMFTVLLPNPNASK</sequence>
<evidence type="ECO:0000256" key="5">
    <source>
        <dbReference type="ARBA" id="ARBA00022553"/>
    </source>
</evidence>
<keyword evidence="8 15" id="KW-0418">Kinase</keyword>
<keyword evidence="11 12" id="KW-0472">Membrane</keyword>
<dbReference type="SUPFAM" id="SSF47384">
    <property type="entry name" value="Homodimeric domain of signal transducing histidine kinase"/>
    <property type="match status" value="1"/>
</dbReference>
<dbReference type="InterPro" id="IPR050351">
    <property type="entry name" value="BphY/WalK/GraS-like"/>
</dbReference>
<proteinExistence type="predicted"/>
<dbReference type="Gene3D" id="1.10.287.130">
    <property type="match status" value="1"/>
</dbReference>
<dbReference type="EMBL" id="JBHSQV010000187">
    <property type="protein sequence ID" value="MFC5989106.1"/>
    <property type="molecule type" value="Genomic_DNA"/>
</dbReference>
<dbReference type="InterPro" id="IPR004358">
    <property type="entry name" value="Sig_transdc_His_kin-like_C"/>
</dbReference>
<keyword evidence="6" id="KW-0808">Transferase</keyword>
<dbReference type="InterPro" id="IPR005467">
    <property type="entry name" value="His_kinase_dom"/>
</dbReference>
<feature type="domain" description="HAMP" evidence="14">
    <location>
        <begin position="173"/>
        <end position="225"/>
    </location>
</feature>
<keyword evidence="4" id="KW-1003">Cell membrane</keyword>
<gene>
    <name evidence="15" type="ORF">ACFPXP_22100</name>
</gene>
<dbReference type="Proteomes" id="UP001596250">
    <property type="component" value="Unassembled WGS sequence"/>
</dbReference>
<name>A0ABW1IVN9_9BACL</name>
<keyword evidence="16" id="KW-1185">Reference proteome</keyword>
<dbReference type="CDD" id="cd00075">
    <property type="entry name" value="HATPase"/>
    <property type="match status" value="1"/>
</dbReference>
<keyword evidence="12" id="KW-1133">Transmembrane helix</keyword>
<evidence type="ECO:0000256" key="10">
    <source>
        <dbReference type="ARBA" id="ARBA00023012"/>
    </source>
</evidence>
<feature type="domain" description="Histidine kinase" evidence="13">
    <location>
        <begin position="233"/>
        <end position="448"/>
    </location>
</feature>
<dbReference type="SUPFAM" id="SSF55874">
    <property type="entry name" value="ATPase domain of HSP90 chaperone/DNA topoisomerase II/histidine kinase"/>
    <property type="match status" value="1"/>
</dbReference>
<evidence type="ECO:0000256" key="6">
    <source>
        <dbReference type="ARBA" id="ARBA00022679"/>
    </source>
</evidence>
<keyword evidence="9" id="KW-0067">ATP-binding</keyword>
<feature type="transmembrane region" description="Helical" evidence="12">
    <location>
        <begin position="155"/>
        <end position="175"/>
    </location>
</feature>
<evidence type="ECO:0000256" key="12">
    <source>
        <dbReference type="SAM" id="Phobius"/>
    </source>
</evidence>
<dbReference type="Pfam" id="PF00512">
    <property type="entry name" value="HisKA"/>
    <property type="match status" value="1"/>
</dbReference>
<dbReference type="EC" id="2.7.13.3" evidence="3"/>
<organism evidence="15 16">
    <name type="scientific">Marinicrinis lubricantis</name>
    <dbReference type="NCBI Taxonomy" id="2086470"/>
    <lineage>
        <taxon>Bacteria</taxon>
        <taxon>Bacillati</taxon>
        <taxon>Bacillota</taxon>
        <taxon>Bacilli</taxon>
        <taxon>Bacillales</taxon>
        <taxon>Paenibacillaceae</taxon>
    </lineage>
</organism>
<dbReference type="Pfam" id="PF02518">
    <property type="entry name" value="HATPase_c"/>
    <property type="match status" value="1"/>
</dbReference>
<keyword evidence="10" id="KW-0902">Two-component regulatory system</keyword>
<dbReference type="SMART" id="SM00387">
    <property type="entry name" value="HATPase_c"/>
    <property type="match status" value="1"/>
</dbReference>
<dbReference type="RefSeq" id="WP_379896668.1">
    <property type="nucleotide sequence ID" value="NZ_CBCSCT010000002.1"/>
</dbReference>
<dbReference type="Gene3D" id="3.30.565.10">
    <property type="entry name" value="Histidine kinase-like ATPase, C-terminal domain"/>
    <property type="match status" value="1"/>
</dbReference>
<dbReference type="InterPro" id="IPR036890">
    <property type="entry name" value="HATPase_C_sf"/>
</dbReference>
<accession>A0ABW1IVN9</accession>
<evidence type="ECO:0000259" key="14">
    <source>
        <dbReference type="PROSITE" id="PS50885"/>
    </source>
</evidence>
<evidence type="ECO:0000256" key="11">
    <source>
        <dbReference type="ARBA" id="ARBA00023136"/>
    </source>
</evidence>
<keyword evidence="5" id="KW-0597">Phosphoprotein</keyword>
<comment type="subcellular location">
    <subcellularLocation>
        <location evidence="2">Cell membrane</location>
        <topology evidence="2">Multi-pass membrane protein</topology>
    </subcellularLocation>
</comment>
<dbReference type="CDD" id="cd00082">
    <property type="entry name" value="HisKA"/>
    <property type="match status" value="1"/>
</dbReference>
<evidence type="ECO:0000256" key="7">
    <source>
        <dbReference type="ARBA" id="ARBA00022741"/>
    </source>
</evidence>
<keyword evidence="7" id="KW-0547">Nucleotide-binding</keyword>
<feature type="transmembrane region" description="Helical" evidence="12">
    <location>
        <begin position="9"/>
        <end position="31"/>
    </location>
</feature>
<dbReference type="InterPro" id="IPR003661">
    <property type="entry name" value="HisK_dim/P_dom"/>
</dbReference>
<evidence type="ECO:0000259" key="13">
    <source>
        <dbReference type="PROSITE" id="PS50109"/>
    </source>
</evidence>
<dbReference type="Gene3D" id="6.10.340.10">
    <property type="match status" value="1"/>
</dbReference>
<dbReference type="SMART" id="SM00388">
    <property type="entry name" value="HisKA"/>
    <property type="match status" value="1"/>
</dbReference>
<dbReference type="PROSITE" id="PS50109">
    <property type="entry name" value="HIS_KIN"/>
    <property type="match status" value="1"/>
</dbReference>
<comment type="caution">
    <text evidence="15">The sequence shown here is derived from an EMBL/GenBank/DDBJ whole genome shotgun (WGS) entry which is preliminary data.</text>
</comment>
<dbReference type="InterPro" id="IPR036097">
    <property type="entry name" value="HisK_dim/P_sf"/>
</dbReference>
<dbReference type="PROSITE" id="PS50885">
    <property type="entry name" value="HAMP"/>
    <property type="match status" value="1"/>
</dbReference>
<reference evidence="16" key="1">
    <citation type="journal article" date="2019" name="Int. J. Syst. Evol. Microbiol.">
        <title>The Global Catalogue of Microorganisms (GCM) 10K type strain sequencing project: providing services to taxonomists for standard genome sequencing and annotation.</title>
        <authorList>
            <consortium name="The Broad Institute Genomics Platform"/>
            <consortium name="The Broad Institute Genome Sequencing Center for Infectious Disease"/>
            <person name="Wu L."/>
            <person name="Ma J."/>
        </authorList>
    </citation>
    <scope>NUCLEOTIDE SEQUENCE [LARGE SCALE GENOMIC DNA]</scope>
    <source>
        <strain evidence="16">CCM 8749</strain>
    </source>
</reference>
<dbReference type="InterPro" id="IPR003594">
    <property type="entry name" value="HATPase_dom"/>
</dbReference>
<evidence type="ECO:0000256" key="8">
    <source>
        <dbReference type="ARBA" id="ARBA00022777"/>
    </source>
</evidence>
<dbReference type="PRINTS" id="PR00344">
    <property type="entry name" value="BCTRLSENSOR"/>
</dbReference>
<protein>
    <recommendedName>
        <fullName evidence="3">histidine kinase</fullName>
        <ecNumber evidence="3">2.7.13.3</ecNumber>
    </recommendedName>
</protein>
<evidence type="ECO:0000313" key="15">
    <source>
        <dbReference type="EMBL" id="MFC5989106.1"/>
    </source>
</evidence>
<evidence type="ECO:0000256" key="3">
    <source>
        <dbReference type="ARBA" id="ARBA00012438"/>
    </source>
</evidence>
<evidence type="ECO:0000313" key="16">
    <source>
        <dbReference type="Proteomes" id="UP001596250"/>
    </source>
</evidence>
<dbReference type="InterPro" id="IPR003660">
    <property type="entry name" value="HAMP_dom"/>
</dbReference>
<evidence type="ECO:0000256" key="9">
    <source>
        <dbReference type="ARBA" id="ARBA00022840"/>
    </source>
</evidence>
<evidence type="ECO:0000256" key="1">
    <source>
        <dbReference type="ARBA" id="ARBA00000085"/>
    </source>
</evidence>
<dbReference type="PANTHER" id="PTHR45453:SF1">
    <property type="entry name" value="PHOSPHATE REGULON SENSOR PROTEIN PHOR"/>
    <property type="match status" value="1"/>
</dbReference>